<evidence type="ECO:0000256" key="12">
    <source>
        <dbReference type="RuleBase" id="RU000442"/>
    </source>
</evidence>
<dbReference type="FunFam" id="1.10.3200.20:FF:000001">
    <property type="entry name" value="DNA polymerase"/>
    <property type="match status" value="1"/>
</dbReference>
<organism evidence="18 19">
    <name type="scientific">Halocaridina rubra</name>
    <name type="common">Hawaiian red shrimp</name>
    <dbReference type="NCBI Taxonomy" id="373956"/>
    <lineage>
        <taxon>Eukaryota</taxon>
        <taxon>Metazoa</taxon>
        <taxon>Ecdysozoa</taxon>
        <taxon>Arthropoda</taxon>
        <taxon>Crustacea</taxon>
        <taxon>Multicrustacea</taxon>
        <taxon>Malacostraca</taxon>
        <taxon>Eumalacostraca</taxon>
        <taxon>Eucarida</taxon>
        <taxon>Decapoda</taxon>
        <taxon>Pleocyemata</taxon>
        <taxon>Caridea</taxon>
        <taxon>Atyoidea</taxon>
        <taxon>Atyidae</taxon>
        <taxon>Halocaridina</taxon>
    </lineage>
</organism>
<keyword evidence="10 12" id="KW-0238">DNA-binding</keyword>
<dbReference type="InterPro" id="IPR017964">
    <property type="entry name" value="DNA-dir_DNA_pol_B_CS"/>
</dbReference>
<dbReference type="GO" id="GO:0008270">
    <property type="term" value="F:zinc ion binding"/>
    <property type="evidence" value="ECO:0007669"/>
    <property type="project" value="UniProtKB-KW"/>
</dbReference>
<dbReference type="InterPro" id="IPR042087">
    <property type="entry name" value="DNA_pol_B_thumb"/>
</dbReference>
<evidence type="ECO:0000256" key="10">
    <source>
        <dbReference type="ARBA" id="ARBA00023125"/>
    </source>
</evidence>
<dbReference type="PRINTS" id="PR00106">
    <property type="entry name" value="DNAPOLB"/>
</dbReference>
<evidence type="ECO:0000259" key="15">
    <source>
        <dbReference type="Pfam" id="PF03104"/>
    </source>
</evidence>
<feature type="domain" description="DNA polymerase alpha catalytic subunit N-terminal" evidence="17">
    <location>
        <begin position="31"/>
        <end position="91"/>
    </location>
</feature>
<dbReference type="Gene3D" id="1.10.3200.20">
    <property type="entry name" value="DNA Polymerase alpha, zinc finger"/>
    <property type="match status" value="1"/>
</dbReference>
<dbReference type="InterPro" id="IPR006133">
    <property type="entry name" value="DNA-dir_DNA_pol_B_exonuc"/>
</dbReference>
<dbReference type="GO" id="GO:0003697">
    <property type="term" value="F:single-stranded DNA binding"/>
    <property type="evidence" value="ECO:0007669"/>
    <property type="project" value="TreeGrafter"/>
</dbReference>
<dbReference type="GO" id="GO:0005658">
    <property type="term" value="C:alpha DNA polymerase:primase complex"/>
    <property type="evidence" value="ECO:0007669"/>
    <property type="project" value="UniProtKB-ARBA"/>
</dbReference>
<dbReference type="InterPro" id="IPR045846">
    <property type="entry name" value="POLBc_alpha"/>
</dbReference>
<keyword evidence="3 12" id="KW-0808">Transferase</keyword>
<evidence type="ECO:0000256" key="11">
    <source>
        <dbReference type="ARBA" id="ARBA00023242"/>
    </source>
</evidence>
<dbReference type="Gene3D" id="3.30.70.2820">
    <property type="match status" value="1"/>
</dbReference>
<dbReference type="SUPFAM" id="SSF53098">
    <property type="entry name" value="Ribonuclease H-like"/>
    <property type="match status" value="1"/>
</dbReference>
<keyword evidence="8" id="KW-0862">Zinc</keyword>
<dbReference type="Proteomes" id="UP001381693">
    <property type="component" value="Unassembled WGS sequence"/>
</dbReference>
<dbReference type="EMBL" id="JAXCGZ010002072">
    <property type="protein sequence ID" value="KAK7084492.1"/>
    <property type="molecule type" value="Genomic_DNA"/>
</dbReference>
<dbReference type="Pfam" id="PF08996">
    <property type="entry name" value="zf-DNA_Pol"/>
    <property type="match status" value="1"/>
</dbReference>
<keyword evidence="19" id="KW-1185">Reference proteome</keyword>
<dbReference type="InterPro" id="IPR012337">
    <property type="entry name" value="RNaseH-like_sf"/>
</dbReference>
<feature type="domain" description="DNA-directed DNA polymerase family B multifunctional" evidence="14">
    <location>
        <begin position="802"/>
        <end position="1251"/>
    </location>
</feature>
<dbReference type="InterPro" id="IPR006172">
    <property type="entry name" value="DNA-dir_DNA_pol_B"/>
</dbReference>
<dbReference type="InterPro" id="IPR043502">
    <property type="entry name" value="DNA/RNA_pol_sf"/>
</dbReference>
<dbReference type="GO" id="GO:1902975">
    <property type="term" value="P:mitotic DNA replication initiation"/>
    <property type="evidence" value="ECO:0007669"/>
    <property type="project" value="InterPro"/>
</dbReference>
<dbReference type="InterPro" id="IPR006134">
    <property type="entry name" value="DNA-dir_DNA_pol_B_multi_dom"/>
</dbReference>
<dbReference type="EC" id="2.7.7.7" evidence="12"/>
<evidence type="ECO:0000259" key="16">
    <source>
        <dbReference type="Pfam" id="PF08996"/>
    </source>
</evidence>
<dbReference type="Gene3D" id="1.10.132.60">
    <property type="entry name" value="DNA polymerase family B, C-terminal domain"/>
    <property type="match status" value="1"/>
</dbReference>
<accession>A0AAN8XHN8</accession>
<evidence type="ECO:0000256" key="1">
    <source>
        <dbReference type="ARBA" id="ARBA00004123"/>
    </source>
</evidence>
<comment type="similarity">
    <text evidence="2 12">Belongs to the DNA polymerase type-B family.</text>
</comment>
<dbReference type="CDD" id="cd05776">
    <property type="entry name" value="DNA_polB_alpha_exo"/>
    <property type="match status" value="1"/>
</dbReference>
<evidence type="ECO:0000256" key="13">
    <source>
        <dbReference type="SAM" id="MobiDB-lite"/>
    </source>
</evidence>
<reference evidence="18 19" key="1">
    <citation type="submission" date="2023-11" db="EMBL/GenBank/DDBJ databases">
        <title>Halocaridina rubra genome assembly.</title>
        <authorList>
            <person name="Smith C."/>
        </authorList>
    </citation>
    <scope>NUCLEOTIDE SEQUENCE [LARGE SCALE GENOMIC DNA]</scope>
    <source>
        <strain evidence="18">EP-1</strain>
        <tissue evidence="18">Whole</tissue>
    </source>
</reference>
<keyword evidence="4 12" id="KW-0548">Nucleotidyltransferase</keyword>
<dbReference type="PANTHER" id="PTHR45861:SF1">
    <property type="entry name" value="DNA POLYMERASE ALPHA CATALYTIC SUBUNIT"/>
    <property type="match status" value="1"/>
</dbReference>
<feature type="region of interest" description="Disordered" evidence="13">
    <location>
        <begin position="839"/>
        <end position="863"/>
    </location>
</feature>
<evidence type="ECO:0000313" key="19">
    <source>
        <dbReference type="Proteomes" id="UP001381693"/>
    </source>
</evidence>
<dbReference type="FunFam" id="3.30.420.10:FF:000018">
    <property type="entry name" value="DNA polymerase"/>
    <property type="match status" value="1"/>
</dbReference>
<dbReference type="GO" id="GO:0003682">
    <property type="term" value="F:chromatin binding"/>
    <property type="evidence" value="ECO:0007669"/>
    <property type="project" value="TreeGrafter"/>
</dbReference>
<keyword evidence="6" id="KW-0479">Metal-binding</keyword>
<dbReference type="NCBIfam" id="TIGR00592">
    <property type="entry name" value="pol2"/>
    <property type="match status" value="1"/>
</dbReference>
<gene>
    <name evidence="18" type="primary">POLA1</name>
    <name evidence="18" type="ORF">SK128_025974</name>
</gene>
<feature type="domain" description="Zinc finger DNA-directed DNA polymerase family B alpha" evidence="16">
    <location>
        <begin position="1289"/>
        <end position="1475"/>
    </location>
</feature>
<dbReference type="FunFam" id="1.10.287.690:FF:000003">
    <property type="entry name" value="DNA polymerase"/>
    <property type="match status" value="1"/>
</dbReference>
<sequence>MDTNATQDVESIAASRSRRTRKDKHGRSAALERLRDLKGSKHKYEVSDIVNVYEEVDEREYSKRRQDRLEEDWIIDDDGSGYVEDGREIFDDDDNDVDSMFVGKKEKKKGGKTDKKLVPKSSSGSSFRHGAGSIKNMLINMPAKKKKLETNVRLDDDDVLGDILQDLDKQPTSVPMPQPTFLRKKMKASPSTGSAPGNPFARPRVTTPVQTKPSPKPLKPLGQDKENVVTGASPKAKRSLEIKEEALSQKIEDFDSLDLMDGAFDEDIGASQIEDDSKSKKIKLEESLIQDQDVKETIVEEKESKQEVNADIKRGFKIQLKEEAKIRTGSWENVRGQVNESHVVKDIQLDSSKLPLTMNGEGEQVLRFYWLDAFEDHYKQPGIVFLFGKIWIDSVQSYASCCVSVKNIERRIYILPRVNRMNKKTKQEMEGVGIGDVYEEFNSKISEKFNIRQFKAKPVEKKYAFEKFVVPNESTYLEVCYSADLPPLPSDLEGETFSHVFGTNTSALELFLLERRIKGPCWLDVKLPQLPSSSISWCKVEAMAAKPGYVVPVPGVATPPVVVMTLSMRTTVNPKTCQHEIAMVSCLVHQEFPLNKAAPNPPFQMHFCAMTHPSDMTWPWDLKDKLPRYQSTKIEKSDSERALLGFLLAKIHKIDPDIIVGHDIFGYDISVLLHRLNLNKIPHWSRMGRLKRTVMPKFTNKGAAERSVMCGRLVCDLKISSQELIRAKSYDLPTLVTYVLRVPANECHSLACEDIKKMYESSATLLQLVTMTMQDASYTLRLMCELNVLPLALQITNIAGNVMSRTLLGGRSERNEYLLLHAFTEKDFIVPDKQYGKASQKSAEEEAEDGDDSGGKRSGGKGRRKAAYAGGLVLDPKKGFYDKYILLMDFNSLYPSIIQEYNICFTTVPRVHLDEEEGESQMLSLPEEGLDTGILPQEIRKLVESRRQVKQLMKGPDLSSDLKLQYDIRQKALKLTANSMYGCLGFSFSRFYARHLASMVTCKGREILLNTRDLVQKMNFDVIYGDTDSIMINTNCMDYEQVFKLGHKIKAEVNKLYKLLELDVDGVFKYMLLLKKKKYAALTVSKLPNGQVFTEQELKGLDIVRRDWSQLASDCGKQIIEHILSDQGTDDRIENIHSHLEKIKIDLEAGKVGLEALAITKLLTKNPQDYADAKSLPHVQVALRVNSRGGKKLRQGDTVPYVICDDNSDLPATQRAYHIEEVKSNSSLVIDKNYYLAHQIHPVISRLCDPIEGTSAARIAECLGLDPSGYRASKHYGQGEEEEDLTSSLIAEEERYRMCERFTFKCPSSSCDTIITMDSAFTGVGSGSSLEVALQTCPNPKCRFPIFSRIEPLVNQLRLDIRRHIKTYYDGWLTCEDPGCSNRMRRIPLHFLRGYPICNFCERGVLIREYTESQLYKQLCFYEYIFDFAKACTRNNKDGRIRNDSLRKAYNILLTEAQKALKLNAYSEVNLTKLFANLMAKPQVRSS</sequence>
<dbReference type="InterPro" id="IPR024647">
    <property type="entry name" value="DNA_pol_a_cat_su_N"/>
</dbReference>
<evidence type="ECO:0000256" key="8">
    <source>
        <dbReference type="ARBA" id="ARBA00022833"/>
    </source>
</evidence>
<protein>
    <recommendedName>
        <fullName evidence="12">DNA polymerase</fullName>
        <ecNumber evidence="12">2.7.7.7</ecNumber>
    </recommendedName>
</protein>
<comment type="caution">
    <text evidence="18">The sequence shown here is derived from an EMBL/GenBank/DDBJ whole genome shotgun (WGS) entry which is preliminary data.</text>
</comment>
<dbReference type="InterPro" id="IPR038256">
    <property type="entry name" value="Pol_alpha_znc_sf"/>
</dbReference>
<evidence type="ECO:0000256" key="9">
    <source>
        <dbReference type="ARBA" id="ARBA00022932"/>
    </source>
</evidence>
<dbReference type="SUPFAM" id="SSF56672">
    <property type="entry name" value="DNA/RNA polymerases"/>
    <property type="match status" value="1"/>
</dbReference>
<feature type="region of interest" description="Disordered" evidence="13">
    <location>
        <begin position="166"/>
        <end position="236"/>
    </location>
</feature>
<dbReference type="InterPro" id="IPR036397">
    <property type="entry name" value="RNaseH_sf"/>
</dbReference>
<feature type="compositionally biased region" description="Basic residues" evidence="13">
    <location>
        <begin position="16"/>
        <end position="27"/>
    </location>
</feature>
<dbReference type="GO" id="GO:0006272">
    <property type="term" value="P:leading strand elongation"/>
    <property type="evidence" value="ECO:0007669"/>
    <property type="project" value="TreeGrafter"/>
</dbReference>
<evidence type="ECO:0000256" key="5">
    <source>
        <dbReference type="ARBA" id="ARBA00022705"/>
    </source>
</evidence>
<name>A0AAN8XHN8_HALRR</name>
<evidence type="ECO:0000259" key="14">
    <source>
        <dbReference type="Pfam" id="PF00136"/>
    </source>
</evidence>
<dbReference type="SUPFAM" id="SSF90234">
    <property type="entry name" value="Zinc finger domain of DNA polymerase-alpha"/>
    <property type="match status" value="1"/>
</dbReference>
<keyword evidence="11" id="KW-0539">Nucleus</keyword>
<dbReference type="GO" id="GO:0033554">
    <property type="term" value="P:cellular response to stress"/>
    <property type="evidence" value="ECO:0007669"/>
    <property type="project" value="UniProtKB-ARBA"/>
</dbReference>
<feature type="region of interest" description="Disordered" evidence="13">
    <location>
        <begin position="102"/>
        <end position="133"/>
    </location>
</feature>
<dbReference type="Gene3D" id="3.90.1600.10">
    <property type="entry name" value="Palm domain of DNA polymerase"/>
    <property type="match status" value="1"/>
</dbReference>
<dbReference type="GO" id="GO:0000166">
    <property type="term" value="F:nucleotide binding"/>
    <property type="evidence" value="ECO:0007669"/>
    <property type="project" value="InterPro"/>
</dbReference>
<keyword evidence="7" id="KW-0863">Zinc-finger</keyword>
<dbReference type="FunFam" id="3.30.70.2820:FF:000001">
    <property type="entry name" value="DNA polymerase"/>
    <property type="match status" value="1"/>
</dbReference>
<dbReference type="GO" id="GO:0003688">
    <property type="term" value="F:DNA replication origin binding"/>
    <property type="evidence" value="ECO:0007669"/>
    <property type="project" value="TreeGrafter"/>
</dbReference>
<keyword evidence="5 12" id="KW-0235">DNA replication</keyword>
<evidence type="ECO:0000256" key="3">
    <source>
        <dbReference type="ARBA" id="ARBA00022679"/>
    </source>
</evidence>
<comment type="subcellular location">
    <subcellularLocation>
        <location evidence="1">Nucleus</location>
    </subcellularLocation>
</comment>
<keyword evidence="9 12" id="KW-0239">DNA-directed DNA polymerase</keyword>
<evidence type="ECO:0000256" key="4">
    <source>
        <dbReference type="ARBA" id="ARBA00022695"/>
    </source>
</evidence>
<comment type="catalytic activity">
    <reaction evidence="12">
        <text>DNA(n) + a 2'-deoxyribonucleoside 5'-triphosphate = DNA(n+1) + diphosphate</text>
        <dbReference type="Rhea" id="RHEA:22508"/>
        <dbReference type="Rhea" id="RHEA-COMP:17339"/>
        <dbReference type="Rhea" id="RHEA-COMP:17340"/>
        <dbReference type="ChEBI" id="CHEBI:33019"/>
        <dbReference type="ChEBI" id="CHEBI:61560"/>
        <dbReference type="ChEBI" id="CHEBI:173112"/>
        <dbReference type="EC" id="2.7.7.7"/>
    </reaction>
</comment>
<evidence type="ECO:0000256" key="6">
    <source>
        <dbReference type="ARBA" id="ARBA00022723"/>
    </source>
</evidence>
<dbReference type="SMART" id="SM00486">
    <property type="entry name" value="POLBc"/>
    <property type="match status" value="1"/>
</dbReference>
<dbReference type="Pfam" id="PF00136">
    <property type="entry name" value="DNA_pol_B"/>
    <property type="match status" value="1"/>
</dbReference>
<dbReference type="Pfam" id="PF12254">
    <property type="entry name" value="DNA_pol_alpha_N"/>
    <property type="match status" value="1"/>
</dbReference>
<feature type="domain" description="DNA-directed DNA polymerase family B exonuclease" evidence="15">
    <location>
        <begin position="499"/>
        <end position="733"/>
    </location>
</feature>
<dbReference type="InterPro" id="IPR023211">
    <property type="entry name" value="DNA_pol_palm_dom_sf"/>
</dbReference>
<dbReference type="GO" id="GO:0003887">
    <property type="term" value="F:DNA-directed DNA polymerase activity"/>
    <property type="evidence" value="ECO:0007669"/>
    <property type="project" value="UniProtKB-KW"/>
</dbReference>
<dbReference type="GO" id="GO:0006273">
    <property type="term" value="P:lagging strand elongation"/>
    <property type="evidence" value="ECO:0007669"/>
    <property type="project" value="TreeGrafter"/>
</dbReference>
<evidence type="ECO:0000259" key="17">
    <source>
        <dbReference type="Pfam" id="PF12254"/>
    </source>
</evidence>
<dbReference type="PANTHER" id="PTHR45861">
    <property type="entry name" value="DNA POLYMERASE ALPHA CATALYTIC SUBUNIT"/>
    <property type="match status" value="1"/>
</dbReference>
<dbReference type="PROSITE" id="PS00116">
    <property type="entry name" value="DNA_POLYMERASE_B"/>
    <property type="match status" value="1"/>
</dbReference>
<dbReference type="CDD" id="cd05532">
    <property type="entry name" value="POLBc_alpha"/>
    <property type="match status" value="1"/>
</dbReference>
<dbReference type="Pfam" id="PF03104">
    <property type="entry name" value="DNA_pol_B_exo1"/>
    <property type="match status" value="1"/>
</dbReference>
<dbReference type="Gene3D" id="3.30.420.10">
    <property type="entry name" value="Ribonuclease H-like superfamily/Ribonuclease H"/>
    <property type="match status" value="1"/>
</dbReference>
<proteinExistence type="inferred from homology"/>
<dbReference type="Gene3D" id="2.40.50.730">
    <property type="match status" value="1"/>
</dbReference>
<dbReference type="FunFam" id="1.10.132.60:FF:000004">
    <property type="entry name" value="DNA polymerase"/>
    <property type="match status" value="1"/>
</dbReference>
<evidence type="ECO:0000256" key="7">
    <source>
        <dbReference type="ARBA" id="ARBA00022771"/>
    </source>
</evidence>
<feature type="region of interest" description="Disordered" evidence="13">
    <location>
        <begin position="1"/>
        <end position="34"/>
    </location>
</feature>
<evidence type="ECO:0000313" key="18">
    <source>
        <dbReference type="EMBL" id="KAK7084492.1"/>
    </source>
</evidence>
<dbReference type="InterPro" id="IPR015088">
    <property type="entry name" value="Znf_DNA-dir_DNA_pol_B_alpha"/>
</dbReference>
<evidence type="ECO:0000256" key="2">
    <source>
        <dbReference type="ARBA" id="ARBA00005755"/>
    </source>
</evidence>
<dbReference type="Gene3D" id="1.10.287.690">
    <property type="entry name" value="Helix hairpin bin"/>
    <property type="match status" value="1"/>
</dbReference>